<dbReference type="eggNOG" id="COG0517">
    <property type="taxonomic scope" value="Bacteria"/>
</dbReference>
<dbReference type="PANTHER" id="PTHR43080:SF2">
    <property type="entry name" value="CBS DOMAIN-CONTAINING PROTEIN"/>
    <property type="match status" value="1"/>
</dbReference>
<feature type="domain" description="CBS" evidence="3">
    <location>
        <begin position="7"/>
        <end position="65"/>
    </location>
</feature>
<dbReference type="InterPro" id="IPR051257">
    <property type="entry name" value="Diverse_CBS-Domain"/>
</dbReference>
<evidence type="ECO:0000313" key="5">
    <source>
        <dbReference type="Proteomes" id="UP000002586"/>
    </source>
</evidence>
<sequence>MRVKDVMTTHVRTARRHDDLKSVASQICALKVSGLPVVEEGGRLVGIVSEKDILNALLPSYSDYLADPVKGNDFEAMEATYPEVMGRSVEEVMIASVMTCNPEDPVLDAASRMTSRHFRRLPVVDDKQLLVGIVSLSDIHQAIFKKTFAL</sequence>
<dbReference type="Proteomes" id="UP000002586">
    <property type="component" value="Chromosome"/>
</dbReference>
<dbReference type="InterPro" id="IPR000644">
    <property type="entry name" value="CBS_dom"/>
</dbReference>
<dbReference type="OrthoDB" id="9783590at2"/>
<dbReference type="Pfam" id="PF00571">
    <property type="entry name" value="CBS"/>
    <property type="match status" value="2"/>
</dbReference>
<dbReference type="SUPFAM" id="SSF54631">
    <property type="entry name" value="CBS-domain pair"/>
    <property type="match status" value="1"/>
</dbReference>
<feature type="domain" description="CBS" evidence="3">
    <location>
        <begin position="93"/>
        <end position="150"/>
    </location>
</feature>
<dbReference type="SMART" id="SM00116">
    <property type="entry name" value="CBS"/>
    <property type="match status" value="2"/>
</dbReference>
<dbReference type="STRING" id="156889.Mmc1_0640"/>
<evidence type="ECO:0000256" key="1">
    <source>
        <dbReference type="ARBA" id="ARBA00023122"/>
    </source>
</evidence>
<gene>
    <name evidence="4" type="ordered locus">Mmc1_0640</name>
</gene>
<proteinExistence type="predicted"/>
<reference evidence="5" key="1">
    <citation type="journal article" date="2009" name="Appl. Environ. Microbiol.">
        <title>Complete genome sequence of the chemolithoautotrophic marine magnetotactic coccus strain MC-1.</title>
        <authorList>
            <person name="Schubbe S."/>
            <person name="Williams T.J."/>
            <person name="Xie G."/>
            <person name="Kiss H.E."/>
            <person name="Brettin T.S."/>
            <person name="Martinez D."/>
            <person name="Ross C.A."/>
            <person name="Schuler D."/>
            <person name="Cox B.L."/>
            <person name="Nealson K.H."/>
            <person name="Bazylinski D.A."/>
        </authorList>
    </citation>
    <scope>NUCLEOTIDE SEQUENCE [LARGE SCALE GENOMIC DNA]</scope>
    <source>
        <strain evidence="5">ATCC BAA-1437 / JCM 17883 / MC-1</strain>
    </source>
</reference>
<dbReference type="KEGG" id="mgm:Mmc1_0640"/>
<reference evidence="4 5" key="2">
    <citation type="journal article" date="2012" name="Int. J. Syst. Evol. Microbiol.">
        <title>Magnetococcus marinus gen. nov., sp. nov., a marine, magnetotactic bacterium that represents a novel lineage (Magnetococcaceae fam. nov.; Magnetococcales ord. nov.) at the base of the Alphaproteobacteria.</title>
        <authorList>
            <person name="Bazylinski D.A."/>
            <person name="Williams T.J."/>
            <person name="Lefevre C.T."/>
            <person name="Berg R.J."/>
            <person name="Zhang C.L."/>
            <person name="Bowser S.S."/>
            <person name="Dean A.J."/>
            <person name="Beveridge T.J."/>
        </authorList>
    </citation>
    <scope>NUCLEOTIDE SEQUENCE [LARGE SCALE GENOMIC DNA]</scope>
    <source>
        <strain evidence="5">ATCC BAA-1437 / JCM 17883 / MC-1</strain>
    </source>
</reference>
<evidence type="ECO:0000256" key="2">
    <source>
        <dbReference type="PROSITE-ProRule" id="PRU00703"/>
    </source>
</evidence>
<dbReference type="HOGENOM" id="CLU_040681_9_0_5"/>
<dbReference type="Gene3D" id="3.10.580.10">
    <property type="entry name" value="CBS-domain"/>
    <property type="match status" value="1"/>
</dbReference>
<protein>
    <submittedName>
        <fullName evidence="4">CBS domain containing membrane protein</fullName>
    </submittedName>
</protein>
<dbReference type="InterPro" id="IPR046342">
    <property type="entry name" value="CBS_dom_sf"/>
</dbReference>
<organism evidence="4 5">
    <name type="scientific">Magnetococcus marinus (strain ATCC BAA-1437 / JCM 17883 / MC-1)</name>
    <dbReference type="NCBI Taxonomy" id="156889"/>
    <lineage>
        <taxon>Bacteria</taxon>
        <taxon>Pseudomonadati</taxon>
        <taxon>Pseudomonadota</taxon>
        <taxon>Magnetococcia</taxon>
        <taxon>Magnetococcales</taxon>
        <taxon>Magnetococcaceae</taxon>
        <taxon>Magnetococcus</taxon>
    </lineage>
</organism>
<keyword evidence="1 2" id="KW-0129">CBS domain</keyword>
<evidence type="ECO:0000259" key="3">
    <source>
        <dbReference type="PROSITE" id="PS51371"/>
    </source>
</evidence>
<name>A0L5B8_MAGMM</name>
<evidence type="ECO:0000313" key="4">
    <source>
        <dbReference type="EMBL" id="ABK43161.1"/>
    </source>
</evidence>
<dbReference type="PROSITE" id="PS51371">
    <property type="entry name" value="CBS"/>
    <property type="match status" value="2"/>
</dbReference>
<accession>A0L5B8</accession>
<dbReference type="EMBL" id="CP000471">
    <property type="protein sequence ID" value="ABK43161.1"/>
    <property type="molecule type" value="Genomic_DNA"/>
</dbReference>
<dbReference type="AlphaFoldDB" id="A0L5B8"/>
<dbReference type="RefSeq" id="WP_011712328.1">
    <property type="nucleotide sequence ID" value="NC_008576.1"/>
</dbReference>
<keyword evidence="5" id="KW-1185">Reference proteome</keyword>
<dbReference type="PANTHER" id="PTHR43080">
    <property type="entry name" value="CBS DOMAIN-CONTAINING PROTEIN CBSX3, MITOCHONDRIAL"/>
    <property type="match status" value="1"/>
</dbReference>